<evidence type="ECO:0000313" key="2">
    <source>
        <dbReference type="Proteomes" id="UP000314294"/>
    </source>
</evidence>
<name>A0A4Z2FB55_9TELE</name>
<dbReference type="AlphaFoldDB" id="A0A4Z2FB55"/>
<proteinExistence type="predicted"/>
<dbReference type="EMBL" id="SRLO01001464">
    <property type="protein sequence ID" value="TNN37622.1"/>
    <property type="molecule type" value="Genomic_DNA"/>
</dbReference>
<reference evidence="1 2" key="1">
    <citation type="submission" date="2019-03" db="EMBL/GenBank/DDBJ databases">
        <title>First draft genome of Liparis tanakae, snailfish: a comprehensive survey of snailfish specific genes.</title>
        <authorList>
            <person name="Kim W."/>
            <person name="Song I."/>
            <person name="Jeong J.-H."/>
            <person name="Kim D."/>
            <person name="Kim S."/>
            <person name="Ryu S."/>
            <person name="Song J.Y."/>
            <person name="Lee S.K."/>
        </authorList>
    </citation>
    <scope>NUCLEOTIDE SEQUENCE [LARGE SCALE GENOMIC DNA]</scope>
    <source>
        <tissue evidence="1">Muscle</tissue>
    </source>
</reference>
<dbReference type="Proteomes" id="UP000314294">
    <property type="component" value="Unassembled WGS sequence"/>
</dbReference>
<dbReference type="OrthoDB" id="8861581at2759"/>
<gene>
    <name evidence="1" type="ORF">EYF80_052224</name>
</gene>
<accession>A0A4Z2FB55</accession>
<protein>
    <submittedName>
        <fullName evidence="1">Uncharacterized protein</fullName>
    </submittedName>
</protein>
<dbReference type="PROSITE" id="PS51257">
    <property type="entry name" value="PROKAR_LIPOPROTEIN"/>
    <property type="match status" value="1"/>
</dbReference>
<organism evidence="1 2">
    <name type="scientific">Liparis tanakae</name>
    <name type="common">Tanaka's snailfish</name>
    <dbReference type="NCBI Taxonomy" id="230148"/>
    <lineage>
        <taxon>Eukaryota</taxon>
        <taxon>Metazoa</taxon>
        <taxon>Chordata</taxon>
        <taxon>Craniata</taxon>
        <taxon>Vertebrata</taxon>
        <taxon>Euteleostomi</taxon>
        <taxon>Actinopterygii</taxon>
        <taxon>Neopterygii</taxon>
        <taxon>Teleostei</taxon>
        <taxon>Neoteleostei</taxon>
        <taxon>Acanthomorphata</taxon>
        <taxon>Eupercaria</taxon>
        <taxon>Perciformes</taxon>
        <taxon>Cottioidei</taxon>
        <taxon>Cottales</taxon>
        <taxon>Liparidae</taxon>
        <taxon>Liparis</taxon>
    </lineage>
</organism>
<keyword evidence="2" id="KW-1185">Reference proteome</keyword>
<evidence type="ECO:0000313" key="1">
    <source>
        <dbReference type="EMBL" id="TNN37622.1"/>
    </source>
</evidence>
<sequence length="66" mass="7692">MQRSLSILCTSLLGVDMVKMGNSFSMTYACEYMIRVPSPRERSHRRGSPRLFNMFFFFFSIARKSA</sequence>
<comment type="caution">
    <text evidence="1">The sequence shown here is derived from an EMBL/GenBank/DDBJ whole genome shotgun (WGS) entry which is preliminary data.</text>
</comment>